<accession>A0A2P5D8K3</accession>
<dbReference type="STRING" id="3476.A0A2P5D8K3"/>
<keyword evidence="2" id="KW-1185">Reference proteome</keyword>
<dbReference type="Proteomes" id="UP000237105">
    <property type="component" value="Unassembled WGS sequence"/>
</dbReference>
<organism evidence="1 2">
    <name type="scientific">Parasponia andersonii</name>
    <name type="common">Sponia andersonii</name>
    <dbReference type="NCBI Taxonomy" id="3476"/>
    <lineage>
        <taxon>Eukaryota</taxon>
        <taxon>Viridiplantae</taxon>
        <taxon>Streptophyta</taxon>
        <taxon>Embryophyta</taxon>
        <taxon>Tracheophyta</taxon>
        <taxon>Spermatophyta</taxon>
        <taxon>Magnoliopsida</taxon>
        <taxon>eudicotyledons</taxon>
        <taxon>Gunneridae</taxon>
        <taxon>Pentapetalae</taxon>
        <taxon>rosids</taxon>
        <taxon>fabids</taxon>
        <taxon>Rosales</taxon>
        <taxon>Cannabaceae</taxon>
        <taxon>Parasponia</taxon>
    </lineage>
</organism>
<sequence>MAWFPGGRLVMSHLERAFCNKEFLQQWNQVSSICLPHLHLDHHPLLLSSKKDVAIGLRPFRFQGMWLSHPTFKDFVSKEIFGDLKLNISKAIENVLSIQERIDNESLSDSLLFQENEALCTLDNYLSQEETYLREQSRIKWLKEGDKNSTFFHNMVKRHWAKMVLSHMKIGEDIVEDITLISSHIQSFYKDLFTEPQVSVTDYSDVQEIIPNLVSSSDNLELCRIPNEEEIRLTVFDMDASSAPGPDGF</sequence>
<evidence type="ECO:0000313" key="1">
    <source>
        <dbReference type="EMBL" id="PON69643.1"/>
    </source>
</evidence>
<dbReference type="EMBL" id="JXTB01000055">
    <property type="protein sequence ID" value="PON69643.1"/>
    <property type="molecule type" value="Genomic_DNA"/>
</dbReference>
<evidence type="ECO:0000313" key="2">
    <source>
        <dbReference type="Proteomes" id="UP000237105"/>
    </source>
</evidence>
<dbReference type="PANTHER" id="PTHR33710">
    <property type="entry name" value="BNAC02G09200D PROTEIN"/>
    <property type="match status" value="1"/>
</dbReference>
<dbReference type="OrthoDB" id="1938551at2759"/>
<proteinExistence type="predicted"/>
<comment type="caution">
    <text evidence="1">The sequence shown here is derived from an EMBL/GenBank/DDBJ whole genome shotgun (WGS) entry which is preliminary data.</text>
</comment>
<protein>
    <submittedName>
        <fullName evidence="1">Uncharacterized protein</fullName>
    </submittedName>
</protein>
<gene>
    <name evidence="1" type="ORF">PanWU01x14_087660</name>
</gene>
<dbReference type="AlphaFoldDB" id="A0A2P5D8K3"/>
<name>A0A2P5D8K3_PARAD</name>
<dbReference type="PANTHER" id="PTHR33710:SF71">
    <property type="entry name" value="ENDONUCLEASE_EXONUCLEASE_PHOSPHATASE DOMAIN-CONTAINING PROTEIN"/>
    <property type="match status" value="1"/>
</dbReference>
<reference evidence="2" key="1">
    <citation type="submission" date="2016-06" db="EMBL/GenBank/DDBJ databases">
        <title>Parallel loss of symbiosis genes in relatives of nitrogen-fixing non-legume Parasponia.</title>
        <authorList>
            <person name="Van Velzen R."/>
            <person name="Holmer R."/>
            <person name="Bu F."/>
            <person name="Rutten L."/>
            <person name="Van Zeijl A."/>
            <person name="Liu W."/>
            <person name="Santuari L."/>
            <person name="Cao Q."/>
            <person name="Sharma T."/>
            <person name="Shen D."/>
            <person name="Roswanjaya Y."/>
            <person name="Wardhani T."/>
            <person name="Kalhor M.S."/>
            <person name="Jansen J."/>
            <person name="Van den Hoogen J."/>
            <person name="Gungor B."/>
            <person name="Hartog M."/>
            <person name="Hontelez J."/>
            <person name="Verver J."/>
            <person name="Yang W.-C."/>
            <person name="Schijlen E."/>
            <person name="Repin R."/>
            <person name="Schilthuizen M."/>
            <person name="Schranz E."/>
            <person name="Heidstra R."/>
            <person name="Miyata K."/>
            <person name="Fedorova E."/>
            <person name="Kohlen W."/>
            <person name="Bisseling T."/>
            <person name="Smit S."/>
            <person name="Geurts R."/>
        </authorList>
    </citation>
    <scope>NUCLEOTIDE SEQUENCE [LARGE SCALE GENOMIC DNA]</scope>
    <source>
        <strain evidence="2">cv. WU1-14</strain>
    </source>
</reference>